<gene>
    <name evidence="1" type="ORF">E2C01_016843</name>
</gene>
<protein>
    <submittedName>
        <fullName evidence="1">Uncharacterized protein</fullName>
    </submittedName>
</protein>
<proteinExistence type="predicted"/>
<evidence type="ECO:0000313" key="2">
    <source>
        <dbReference type="Proteomes" id="UP000324222"/>
    </source>
</evidence>
<accession>A0A5B7DRQ6</accession>
<organism evidence="1 2">
    <name type="scientific">Portunus trituberculatus</name>
    <name type="common">Swimming crab</name>
    <name type="synonym">Neptunus trituberculatus</name>
    <dbReference type="NCBI Taxonomy" id="210409"/>
    <lineage>
        <taxon>Eukaryota</taxon>
        <taxon>Metazoa</taxon>
        <taxon>Ecdysozoa</taxon>
        <taxon>Arthropoda</taxon>
        <taxon>Crustacea</taxon>
        <taxon>Multicrustacea</taxon>
        <taxon>Malacostraca</taxon>
        <taxon>Eumalacostraca</taxon>
        <taxon>Eucarida</taxon>
        <taxon>Decapoda</taxon>
        <taxon>Pleocyemata</taxon>
        <taxon>Brachyura</taxon>
        <taxon>Eubrachyura</taxon>
        <taxon>Portunoidea</taxon>
        <taxon>Portunidae</taxon>
        <taxon>Portuninae</taxon>
        <taxon>Portunus</taxon>
    </lineage>
</organism>
<dbReference type="Proteomes" id="UP000324222">
    <property type="component" value="Unassembled WGS sequence"/>
</dbReference>
<dbReference type="AlphaFoldDB" id="A0A5B7DRQ6"/>
<comment type="caution">
    <text evidence="1">The sequence shown here is derived from an EMBL/GenBank/DDBJ whole genome shotgun (WGS) entry which is preliminary data.</text>
</comment>
<sequence>MHLGTTMQTMAQRVSDGGKTKLWLSKMIKDAWNNEVCQPVVQPRWGSEGPYVITLHLAALDPASAPLRLLTSGRTGREEKWGSKFARTVHRQAQANLRHSSLFSPHLITPPETPHHLRMWGGVEDEARMDVVVQEWLGEGHLASGPSPHCS</sequence>
<evidence type="ECO:0000313" key="1">
    <source>
        <dbReference type="EMBL" id="MPC23779.1"/>
    </source>
</evidence>
<keyword evidence="2" id="KW-1185">Reference proteome</keyword>
<dbReference type="EMBL" id="VSRR010001251">
    <property type="protein sequence ID" value="MPC23779.1"/>
    <property type="molecule type" value="Genomic_DNA"/>
</dbReference>
<name>A0A5B7DRQ6_PORTR</name>
<reference evidence="1 2" key="1">
    <citation type="submission" date="2019-05" db="EMBL/GenBank/DDBJ databases">
        <title>Another draft genome of Portunus trituberculatus and its Hox gene families provides insights of decapod evolution.</title>
        <authorList>
            <person name="Jeong J.-H."/>
            <person name="Song I."/>
            <person name="Kim S."/>
            <person name="Choi T."/>
            <person name="Kim D."/>
            <person name="Ryu S."/>
            <person name="Kim W."/>
        </authorList>
    </citation>
    <scope>NUCLEOTIDE SEQUENCE [LARGE SCALE GENOMIC DNA]</scope>
    <source>
        <tissue evidence="1">Muscle</tissue>
    </source>
</reference>